<dbReference type="InterPro" id="IPR011009">
    <property type="entry name" value="Kinase-like_dom_sf"/>
</dbReference>
<dbReference type="GO" id="GO:0005524">
    <property type="term" value="F:ATP binding"/>
    <property type="evidence" value="ECO:0007669"/>
    <property type="project" value="InterPro"/>
</dbReference>
<dbReference type="SUPFAM" id="SSF56112">
    <property type="entry name" value="Protein kinase-like (PK-like)"/>
    <property type="match status" value="1"/>
</dbReference>
<proteinExistence type="predicted"/>
<dbReference type="InterPro" id="IPR008271">
    <property type="entry name" value="Ser/Thr_kinase_AS"/>
</dbReference>
<dbReference type="Proteomes" id="UP000792457">
    <property type="component" value="Unassembled WGS sequence"/>
</dbReference>
<dbReference type="GO" id="GO:0004672">
    <property type="term" value="F:protein kinase activity"/>
    <property type="evidence" value="ECO:0007669"/>
    <property type="project" value="InterPro"/>
</dbReference>
<reference evidence="2" key="1">
    <citation type="submission" date="2013-04" db="EMBL/GenBank/DDBJ databases">
        <authorList>
            <person name="Qu J."/>
            <person name="Murali S.C."/>
            <person name="Bandaranaike D."/>
            <person name="Bellair M."/>
            <person name="Blankenburg K."/>
            <person name="Chao H."/>
            <person name="Dinh H."/>
            <person name="Doddapaneni H."/>
            <person name="Downs B."/>
            <person name="Dugan-Rocha S."/>
            <person name="Elkadiri S."/>
            <person name="Gnanaolivu R.D."/>
            <person name="Hernandez B."/>
            <person name="Javaid M."/>
            <person name="Jayaseelan J.C."/>
            <person name="Lee S."/>
            <person name="Li M."/>
            <person name="Ming W."/>
            <person name="Munidasa M."/>
            <person name="Muniz J."/>
            <person name="Nguyen L."/>
            <person name="Ongeri F."/>
            <person name="Osuji N."/>
            <person name="Pu L.-L."/>
            <person name="Puazo M."/>
            <person name="Qu C."/>
            <person name="Quiroz J."/>
            <person name="Raj R."/>
            <person name="Weissenberger G."/>
            <person name="Xin Y."/>
            <person name="Zou X."/>
            <person name="Han Y."/>
            <person name="Richards S."/>
            <person name="Worley K."/>
            <person name="Muzny D."/>
            <person name="Gibbs R."/>
        </authorList>
    </citation>
    <scope>NUCLEOTIDE SEQUENCE</scope>
    <source>
        <strain evidence="2">Sampled in the wild</strain>
    </source>
</reference>
<feature type="domain" description="Protein kinase" evidence="1">
    <location>
        <begin position="1"/>
        <end position="98"/>
    </location>
</feature>
<sequence length="98" mass="11124">MSWVQRQNIARGTARGLQFLHTIGDKPLIHGDIKSANILLDQNFEARIGDFGLAREGPNNQYTHIKVSRVHGTRPYLPDEFLRSKQISTKVDTYSFGI</sequence>
<protein>
    <recommendedName>
        <fullName evidence="1">Protein kinase domain-containing protein</fullName>
    </recommendedName>
</protein>
<keyword evidence="3" id="KW-1185">Reference proteome</keyword>
<dbReference type="EMBL" id="KZ308851">
    <property type="protein sequence ID" value="KAG8234857.1"/>
    <property type="molecule type" value="Genomic_DNA"/>
</dbReference>
<gene>
    <name evidence="2" type="ORF">J437_LFUL013359</name>
</gene>
<dbReference type="PROSITE" id="PS50011">
    <property type="entry name" value="PROTEIN_KINASE_DOM"/>
    <property type="match status" value="1"/>
</dbReference>
<name>A0A8K0KH02_LADFU</name>
<evidence type="ECO:0000313" key="3">
    <source>
        <dbReference type="Proteomes" id="UP000792457"/>
    </source>
</evidence>
<dbReference type="PROSITE" id="PS00108">
    <property type="entry name" value="PROTEIN_KINASE_ST"/>
    <property type="match status" value="1"/>
</dbReference>
<dbReference type="AlphaFoldDB" id="A0A8K0KH02"/>
<feature type="non-terminal residue" evidence="2">
    <location>
        <position position="1"/>
    </location>
</feature>
<evidence type="ECO:0000313" key="2">
    <source>
        <dbReference type="EMBL" id="KAG8234857.1"/>
    </source>
</evidence>
<reference evidence="2" key="2">
    <citation type="submission" date="2017-10" db="EMBL/GenBank/DDBJ databases">
        <title>Ladona fulva Genome sequencing and assembly.</title>
        <authorList>
            <person name="Murali S."/>
            <person name="Richards S."/>
            <person name="Bandaranaike D."/>
            <person name="Bellair M."/>
            <person name="Blankenburg K."/>
            <person name="Chao H."/>
            <person name="Dinh H."/>
            <person name="Doddapaneni H."/>
            <person name="Dugan-Rocha S."/>
            <person name="Elkadiri S."/>
            <person name="Gnanaolivu R."/>
            <person name="Hernandez B."/>
            <person name="Skinner E."/>
            <person name="Javaid M."/>
            <person name="Lee S."/>
            <person name="Li M."/>
            <person name="Ming W."/>
            <person name="Munidasa M."/>
            <person name="Muniz J."/>
            <person name="Nguyen L."/>
            <person name="Hughes D."/>
            <person name="Osuji N."/>
            <person name="Pu L.-L."/>
            <person name="Puazo M."/>
            <person name="Qu C."/>
            <person name="Quiroz J."/>
            <person name="Raj R."/>
            <person name="Weissenberger G."/>
            <person name="Xin Y."/>
            <person name="Zou X."/>
            <person name="Han Y."/>
            <person name="Worley K."/>
            <person name="Muzny D."/>
            <person name="Gibbs R."/>
        </authorList>
    </citation>
    <scope>NUCLEOTIDE SEQUENCE</scope>
    <source>
        <strain evidence="2">Sampled in the wild</strain>
    </source>
</reference>
<dbReference type="PANTHER" id="PTHR47987">
    <property type="entry name" value="OS08G0249100 PROTEIN"/>
    <property type="match status" value="1"/>
</dbReference>
<dbReference type="OrthoDB" id="4062651at2759"/>
<dbReference type="InterPro" id="IPR000719">
    <property type="entry name" value="Prot_kinase_dom"/>
</dbReference>
<organism evidence="2 3">
    <name type="scientific">Ladona fulva</name>
    <name type="common">Scarce chaser dragonfly</name>
    <name type="synonym">Libellula fulva</name>
    <dbReference type="NCBI Taxonomy" id="123851"/>
    <lineage>
        <taxon>Eukaryota</taxon>
        <taxon>Metazoa</taxon>
        <taxon>Ecdysozoa</taxon>
        <taxon>Arthropoda</taxon>
        <taxon>Hexapoda</taxon>
        <taxon>Insecta</taxon>
        <taxon>Pterygota</taxon>
        <taxon>Palaeoptera</taxon>
        <taxon>Odonata</taxon>
        <taxon>Epiprocta</taxon>
        <taxon>Anisoptera</taxon>
        <taxon>Libelluloidea</taxon>
        <taxon>Libellulidae</taxon>
        <taxon>Ladona</taxon>
    </lineage>
</organism>
<accession>A0A8K0KH02</accession>
<evidence type="ECO:0000259" key="1">
    <source>
        <dbReference type="PROSITE" id="PS50011"/>
    </source>
</evidence>
<dbReference type="InterPro" id="IPR046958">
    <property type="entry name" value="RBK1/2/STUNTED"/>
</dbReference>
<dbReference type="Gene3D" id="1.10.510.10">
    <property type="entry name" value="Transferase(Phosphotransferase) domain 1"/>
    <property type="match status" value="1"/>
</dbReference>
<comment type="caution">
    <text evidence="2">The sequence shown here is derived from an EMBL/GenBank/DDBJ whole genome shotgun (WGS) entry which is preliminary data.</text>
</comment>
<dbReference type="Pfam" id="PF00069">
    <property type="entry name" value="Pkinase"/>
    <property type="match status" value="1"/>
</dbReference>